<evidence type="ECO:0000313" key="2">
    <source>
        <dbReference type="Proteomes" id="UP001249240"/>
    </source>
</evidence>
<proteinExistence type="predicted"/>
<evidence type="ECO:0000313" key="1">
    <source>
        <dbReference type="EMBL" id="MDT2540282.1"/>
    </source>
</evidence>
<dbReference type="Proteomes" id="UP001249240">
    <property type="component" value="Unassembled WGS sequence"/>
</dbReference>
<dbReference type="AlphaFoldDB" id="A0AAW8T6Q5"/>
<dbReference type="EMBL" id="JARPXM010000033">
    <property type="protein sequence ID" value="MDT2540282.1"/>
    <property type="molecule type" value="Genomic_DNA"/>
</dbReference>
<comment type="caution">
    <text evidence="1">The sequence shown here is derived from an EMBL/GenBank/DDBJ whole genome shotgun (WGS) entry which is preliminary data.</text>
</comment>
<name>A0AAW8T6Q5_9ENTE</name>
<sequence length="64" mass="7602">MDQSFSEIKRILAPEGELWIACEQTKVNYFLPNLVEEEYLRAYQNDLGLELVDIYQTTPWFVTE</sequence>
<accession>A0AAW8T6Q5</accession>
<gene>
    <name evidence="1" type="ORF">P7D78_19435</name>
</gene>
<reference evidence="1" key="1">
    <citation type="submission" date="2023-03" db="EMBL/GenBank/DDBJ databases">
        <authorList>
            <person name="Shen W."/>
            <person name="Cai J."/>
        </authorList>
    </citation>
    <scope>NUCLEOTIDE SEQUENCE</scope>
    <source>
        <strain evidence="1">B646-2</strain>
    </source>
</reference>
<dbReference type="RefSeq" id="WP_051095871.1">
    <property type="nucleotide sequence ID" value="NZ_BAAAXM010000027.1"/>
</dbReference>
<protein>
    <submittedName>
        <fullName evidence="1">Uncharacterized protein</fullName>
    </submittedName>
</protein>
<organism evidence="1 2">
    <name type="scientific">Enterococcus raffinosus</name>
    <dbReference type="NCBI Taxonomy" id="71452"/>
    <lineage>
        <taxon>Bacteria</taxon>
        <taxon>Bacillati</taxon>
        <taxon>Bacillota</taxon>
        <taxon>Bacilli</taxon>
        <taxon>Lactobacillales</taxon>
        <taxon>Enterococcaceae</taxon>
        <taxon>Enterococcus</taxon>
    </lineage>
</organism>